<evidence type="ECO:0000313" key="4">
    <source>
        <dbReference type="Proteomes" id="UP000753802"/>
    </source>
</evidence>
<dbReference type="SUPFAM" id="SSF111384">
    <property type="entry name" value="OmpH-like"/>
    <property type="match status" value="1"/>
</dbReference>
<dbReference type="EMBL" id="JAACJS010000002">
    <property type="protein sequence ID" value="NCI48422.1"/>
    <property type="molecule type" value="Genomic_DNA"/>
</dbReference>
<sequence>MKKLLFVCAFAIGLLLSNTTNAQQKIGYFDDQLVLSWHPGLVEKLTKEMTSYQNDSLAQDYNYTYSDFMHKDSAFKRDSATMPARTRDMAIADMNKLKEKLINWQEYARQMSEQKQEIILYPYKMKMADALKQVMAEGKFTMVLNQSALTIYALPPAAENLNIKVAQKLKIPIPKEYEDAFKTGGAAPAANPATPAGGTARPKQ</sequence>
<dbReference type="RefSeq" id="WP_161816750.1">
    <property type="nucleotide sequence ID" value="NZ_JAACJS010000002.1"/>
</dbReference>
<feature type="signal peptide" evidence="2">
    <location>
        <begin position="1"/>
        <end position="22"/>
    </location>
</feature>
<evidence type="ECO:0000313" key="3">
    <source>
        <dbReference type="EMBL" id="NCI48422.1"/>
    </source>
</evidence>
<accession>A0ABW9ZMX2</accession>
<comment type="caution">
    <text evidence="3">The sequence shown here is derived from an EMBL/GenBank/DDBJ whole genome shotgun (WGS) entry which is preliminary data.</text>
</comment>
<dbReference type="Pfam" id="PF03938">
    <property type="entry name" value="OmpH"/>
    <property type="match status" value="1"/>
</dbReference>
<proteinExistence type="predicted"/>
<evidence type="ECO:0000256" key="1">
    <source>
        <dbReference type="SAM" id="MobiDB-lite"/>
    </source>
</evidence>
<feature type="region of interest" description="Disordered" evidence="1">
    <location>
        <begin position="184"/>
        <end position="204"/>
    </location>
</feature>
<protein>
    <submittedName>
        <fullName evidence="3">OmpH family outer membrane protein</fullName>
    </submittedName>
</protein>
<reference evidence="3 4" key="1">
    <citation type="submission" date="2020-01" db="EMBL/GenBank/DDBJ databases">
        <title>Genome analysis.</title>
        <authorList>
            <person name="Wu S."/>
            <person name="Wang G."/>
        </authorList>
    </citation>
    <scope>NUCLEOTIDE SEQUENCE [LARGE SCALE GENOMIC DNA]</scope>
    <source>
        <strain evidence="3 4">SYL130</strain>
    </source>
</reference>
<dbReference type="SMART" id="SM00935">
    <property type="entry name" value="OmpH"/>
    <property type="match status" value="1"/>
</dbReference>
<dbReference type="Proteomes" id="UP000753802">
    <property type="component" value="Unassembled WGS sequence"/>
</dbReference>
<dbReference type="InterPro" id="IPR024930">
    <property type="entry name" value="Skp_dom_sf"/>
</dbReference>
<feature type="chain" id="PRO_5045106314" evidence="2">
    <location>
        <begin position="23"/>
        <end position="204"/>
    </location>
</feature>
<organism evidence="3 4">
    <name type="scientific">Sediminibacterium roseum</name>
    <dbReference type="NCBI Taxonomy" id="1978412"/>
    <lineage>
        <taxon>Bacteria</taxon>
        <taxon>Pseudomonadati</taxon>
        <taxon>Bacteroidota</taxon>
        <taxon>Chitinophagia</taxon>
        <taxon>Chitinophagales</taxon>
        <taxon>Chitinophagaceae</taxon>
        <taxon>Sediminibacterium</taxon>
    </lineage>
</organism>
<dbReference type="Gene3D" id="3.30.910.20">
    <property type="entry name" value="Skp domain"/>
    <property type="match status" value="1"/>
</dbReference>
<keyword evidence="2" id="KW-0732">Signal</keyword>
<dbReference type="InterPro" id="IPR005632">
    <property type="entry name" value="Chaperone_Skp"/>
</dbReference>
<name>A0ABW9ZMX2_9BACT</name>
<keyword evidence="4" id="KW-1185">Reference proteome</keyword>
<evidence type="ECO:0000256" key="2">
    <source>
        <dbReference type="SAM" id="SignalP"/>
    </source>
</evidence>
<gene>
    <name evidence="3" type="ORF">GWC95_00715</name>
</gene>